<comment type="caution">
    <text evidence="1">The sequence shown here is derived from an EMBL/GenBank/DDBJ whole genome shotgun (WGS) entry which is preliminary data.</text>
</comment>
<gene>
    <name evidence="1" type="ORF">ABIC98_000048</name>
</gene>
<organism evidence="1 2">
    <name type="scientific">Arthrobacter nitrophenolicus</name>
    <dbReference type="NCBI Taxonomy" id="683150"/>
    <lineage>
        <taxon>Bacteria</taxon>
        <taxon>Bacillati</taxon>
        <taxon>Actinomycetota</taxon>
        <taxon>Actinomycetes</taxon>
        <taxon>Micrococcales</taxon>
        <taxon>Micrococcaceae</taxon>
        <taxon>Arthrobacter</taxon>
    </lineage>
</organism>
<proteinExistence type="predicted"/>
<reference evidence="1" key="1">
    <citation type="submission" date="2024-06" db="EMBL/GenBank/DDBJ databases">
        <title>Genomic Encyclopedia of Type Strains, Phase IV (KMG-IV): sequencing the most valuable type-strain genomes for metagenomic binning, comparative biology and taxonomic classification.</title>
        <authorList>
            <person name="Goeker M."/>
        </authorList>
    </citation>
    <scope>NUCLEOTIDE SEQUENCE</scope>
    <source>
        <strain evidence="1">SJCon</strain>
    </source>
</reference>
<evidence type="ECO:0000313" key="1">
    <source>
        <dbReference type="EMBL" id="MET3770424.1"/>
    </source>
</evidence>
<sequence length="442" mass="46239">MPLYKEDSPMREQQNKTITHPATREEQMAAPQGNQAPETTRTHRTFLQYLALMGPAFVVGAWQFGPGNLTTAVQAGSRFDYSLVWVIAVSTVLMIFFTDMSVRLGITTPTSLITSIKEHLGKWVGVLAGFGVFGITLMFSVGNAVGSGLGLSLIFGGSPVLWTVVCTAAVGFVLAFRNVYGIVEKALLAIVVLMGIAFIASTVVAQPDWYRAMEGMAPQLPAGSEILIVALVGTNFSINAAFYTSYGIKEHRRTRADYRDITLVDTIPGIVAPGIMTALVIMVAAAVLGKTGAEAGTINALASIFTPLAGPVGAMLFALGLSGAAFSSMIANATAGGTMLSDAMGRGAKAGSPAARIVTGIILAFGLIITLSFQSSPVGLIVIAQSLTVLIAPLLGVLIVVMANKAAVMGDLRNKWWQNLFGAIGLIAIIASSIRLITTLIG</sequence>
<dbReference type="Proteomes" id="UP001549207">
    <property type="component" value="Unassembled WGS sequence"/>
</dbReference>
<evidence type="ECO:0000313" key="2">
    <source>
        <dbReference type="Proteomes" id="UP001549207"/>
    </source>
</evidence>
<protein>
    <submittedName>
        <fullName evidence="1">Mn2+/Fe2+ NRAMP family transporter</fullName>
    </submittedName>
</protein>
<dbReference type="EMBL" id="JBEPNJ010000001">
    <property type="protein sequence ID" value="MET3770424.1"/>
    <property type="molecule type" value="Genomic_DNA"/>
</dbReference>
<keyword evidence="2" id="KW-1185">Reference proteome</keyword>
<accession>A0ACC6T9P4</accession>
<name>A0ACC6T9P4_9MICC</name>